<dbReference type="EMBL" id="FO082820">
    <property type="protein sequence ID" value="CCF20544.1"/>
    <property type="molecule type" value="Genomic_DNA"/>
</dbReference>
<sequence>MDNTPFVERRFELDGAPLVVRFQVPAMAPTGEFQCRWSIGWPEGEMAHRTCGEDGVQALTLAMQAVHDRLRDSAAYKTGRLTLWGQSDLDLPPSWTRGQLYTAPSPPGAKEPRQDD</sequence>
<dbReference type="RefSeq" id="WP_052639467.1">
    <property type="nucleotide sequence ID" value="NZ_FO082820.1"/>
</dbReference>
<gene>
    <name evidence="3" type="ORF">NT26_2820</name>
</gene>
<evidence type="ECO:0000256" key="1">
    <source>
        <dbReference type="SAM" id="MobiDB-lite"/>
    </source>
</evidence>
<dbReference type="InterPro" id="IPR054241">
    <property type="entry name" value="DUF6968"/>
</dbReference>
<proteinExistence type="predicted"/>
<dbReference type="KEGG" id="rht:NT26_2820"/>
<dbReference type="AlphaFoldDB" id="L0NI33"/>
<name>L0NI33_9HYPH</name>
<accession>L0NI33</accession>
<evidence type="ECO:0000313" key="3">
    <source>
        <dbReference type="EMBL" id="CCF20544.1"/>
    </source>
</evidence>
<feature type="region of interest" description="Disordered" evidence="1">
    <location>
        <begin position="90"/>
        <end position="116"/>
    </location>
</feature>
<dbReference type="Proteomes" id="UP000010792">
    <property type="component" value="Chromosome"/>
</dbReference>
<organism evidence="3 4">
    <name type="scientific">Pseudorhizobium banfieldiae</name>
    <dbReference type="NCBI Taxonomy" id="1125847"/>
    <lineage>
        <taxon>Bacteria</taxon>
        <taxon>Pseudomonadati</taxon>
        <taxon>Pseudomonadota</taxon>
        <taxon>Alphaproteobacteria</taxon>
        <taxon>Hyphomicrobiales</taxon>
        <taxon>Rhizobiaceae</taxon>
        <taxon>Rhizobium/Agrobacterium group</taxon>
        <taxon>Pseudorhizobium</taxon>
    </lineage>
</organism>
<keyword evidence="4" id="KW-1185">Reference proteome</keyword>
<reference evidence="3 4" key="1">
    <citation type="journal article" date="2013" name="Genome Biol. Evol.">
        <title>Life in an arsenic-containing gold mine: genome and physiology of the autotrophic arsenite-oxidizing bacterium rhizobium sp. NT-26.</title>
        <authorList>
            <person name="Andres J."/>
            <person name="Arsene-Ploetze F."/>
            <person name="Barbe V."/>
            <person name="Brochier-Armanet C."/>
            <person name="Cleiss-Arnold J."/>
            <person name="Coppee J.Y."/>
            <person name="Dillies M.A."/>
            <person name="Geist"/>
            <person name="L"/>
            <person name="Joublin A."/>
            <person name="Koechler S."/>
            <person name="Lassalle F."/>
            <person name="Marchal M."/>
            <person name="Medigue C."/>
            <person name="Muller D."/>
            <person name="Nesme X."/>
            <person name="Plewniak F."/>
            <person name="Proux C."/>
            <person name="Ramirez-Bahena M.H."/>
            <person name="Schenowitz C."/>
            <person name="Sismeiro O."/>
            <person name="Vallenet D."/>
            <person name="Santini J.M."/>
            <person name="Bertin P.N."/>
        </authorList>
    </citation>
    <scope>NUCLEOTIDE SEQUENCE [LARGE SCALE GENOMIC DNA]</scope>
    <source>
        <strain evidence="3 4">NT-26</strain>
    </source>
</reference>
<protein>
    <recommendedName>
        <fullName evidence="2">DUF6968 domain-containing protein</fullName>
    </recommendedName>
</protein>
<feature type="domain" description="DUF6968" evidence="2">
    <location>
        <begin position="8"/>
        <end position="92"/>
    </location>
</feature>
<evidence type="ECO:0000259" key="2">
    <source>
        <dbReference type="Pfam" id="PF22302"/>
    </source>
</evidence>
<dbReference type="OrthoDB" id="7276171at2"/>
<evidence type="ECO:0000313" key="4">
    <source>
        <dbReference type="Proteomes" id="UP000010792"/>
    </source>
</evidence>
<dbReference type="Pfam" id="PF22302">
    <property type="entry name" value="DUF6968"/>
    <property type="match status" value="1"/>
</dbReference>